<dbReference type="Gene3D" id="3.60.10.10">
    <property type="entry name" value="Endonuclease/exonuclease/phosphatase"/>
    <property type="match status" value="1"/>
</dbReference>
<organism evidence="1 2">
    <name type="scientific">Salegentibacter flavus</name>
    <dbReference type="NCBI Taxonomy" id="287099"/>
    <lineage>
        <taxon>Bacteria</taxon>
        <taxon>Pseudomonadati</taxon>
        <taxon>Bacteroidota</taxon>
        <taxon>Flavobacteriia</taxon>
        <taxon>Flavobacteriales</taxon>
        <taxon>Flavobacteriaceae</taxon>
        <taxon>Salegentibacter</taxon>
    </lineage>
</organism>
<gene>
    <name evidence="1" type="ORF">SAMN05660413_02715</name>
</gene>
<accession>A0A1I5C521</accession>
<proteinExistence type="predicted"/>
<dbReference type="InterPro" id="IPR036691">
    <property type="entry name" value="Endo/exonu/phosph_ase_sf"/>
</dbReference>
<dbReference type="OrthoDB" id="9793162at2"/>
<evidence type="ECO:0000313" key="2">
    <source>
        <dbReference type="Proteomes" id="UP000199153"/>
    </source>
</evidence>
<keyword evidence="2" id="KW-1185">Reference proteome</keyword>
<dbReference type="RefSeq" id="WP_093410631.1">
    <property type="nucleotide sequence ID" value="NZ_FOVL01000019.1"/>
</dbReference>
<dbReference type="AlphaFoldDB" id="A0A1I5C521"/>
<protein>
    <submittedName>
        <fullName evidence="1">Uncharacterized protein</fullName>
    </submittedName>
</protein>
<name>A0A1I5C521_9FLAO</name>
<evidence type="ECO:0000313" key="1">
    <source>
        <dbReference type="EMBL" id="SFN82078.1"/>
    </source>
</evidence>
<dbReference type="Proteomes" id="UP000199153">
    <property type="component" value="Unassembled WGS sequence"/>
</dbReference>
<dbReference type="STRING" id="287099.SAMN05660413_02715"/>
<sequence>MSQFENEMDDYKYVGVGRDDGKEAAKFSAILYNFQKLDILDEGTFGLSEALDEISVGWDTAMVCM</sequence>
<dbReference type="EMBL" id="FOVL01000019">
    <property type="protein sequence ID" value="SFN82078.1"/>
    <property type="molecule type" value="Genomic_DNA"/>
</dbReference>
<reference evidence="1 2" key="1">
    <citation type="submission" date="2016-10" db="EMBL/GenBank/DDBJ databases">
        <authorList>
            <person name="de Groot N.N."/>
        </authorList>
    </citation>
    <scope>NUCLEOTIDE SEQUENCE [LARGE SCALE GENOMIC DNA]</scope>
    <source>
        <strain evidence="1 2">DSM 17794</strain>
    </source>
</reference>